<name>A0ABT5M5U7_9GAMM</name>
<proteinExistence type="predicted"/>
<dbReference type="NCBIfam" id="NF033650">
    <property type="entry name" value="ANR_neg_reg"/>
    <property type="match status" value="1"/>
</dbReference>
<feature type="region of interest" description="Disordered" evidence="1">
    <location>
        <begin position="88"/>
        <end position="112"/>
    </location>
</feature>
<dbReference type="RefSeq" id="WP_273579930.1">
    <property type="nucleotide sequence ID" value="NZ_JAQRFO010000024.1"/>
</dbReference>
<dbReference type="InterPro" id="IPR047666">
    <property type="entry name" value="ANR_neg_reg"/>
</dbReference>
<gene>
    <name evidence="2" type="ORF">PSI22_11890</name>
</gene>
<evidence type="ECO:0000313" key="2">
    <source>
        <dbReference type="EMBL" id="MDC9622315.1"/>
    </source>
</evidence>
<evidence type="ECO:0000256" key="1">
    <source>
        <dbReference type="SAM" id="MobiDB-lite"/>
    </source>
</evidence>
<accession>A0ABT5M5U7</accession>
<comment type="caution">
    <text evidence="2">The sequence shown here is derived from an EMBL/GenBank/DDBJ whole genome shotgun (WGS) entry which is preliminary data.</text>
</comment>
<protein>
    <submittedName>
        <fullName evidence="2">ANR family transcriptional regulator</fullName>
    </submittedName>
</protein>
<dbReference type="Proteomes" id="UP001214757">
    <property type="component" value="Unassembled WGS sequence"/>
</dbReference>
<evidence type="ECO:0000313" key="3">
    <source>
        <dbReference type="Proteomes" id="UP001214757"/>
    </source>
</evidence>
<organism evidence="2 3">
    <name type="scientific">Xenorhabdus aichiensis</name>
    <dbReference type="NCBI Taxonomy" id="3025874"/>
    <lineage>
        <taxon>Bacteria</taxon>
        <taxon>Pseudomonadati</taxon>
        <taxon>Pseudomonadota</taxon>
        <taxon>Gammaproteobacteria</taxon>
        <taxon>Enterobacterales</taxon>
        <taxon>Morganellaceae</taxon>
        <taxon>Xenorhabdus</taxon>
    </lineage>
</organism>
<reference evidence="2 3" key="1">
    <citation type="submission" date="2023-02" db="EMBL/GenBank/DDBJ databases">
        <title>Entomopathogenic bacteria.</title>
        <authorList>
            <person name="Machado R.A."/>
        </authorList>
    </citation>
    <scope>NUCLEOTIDE SEQUENCE [LARGE SCALE GENOMIC DNA]</scope>
    <source>
        <strain evidence="2 3">XENO-7</strain>
    </source>
</reference>
<keyword evidence="3" id="KW-1185">Reference proteome</keyword>
<dbReference type="EMBL" id="JAQRFO010000024">
    <property type="protein sequence ID" value="MDC9622315.1"/>
    <property type="molecule type" value="Genomic_DNA"/>
</dbReference>
<sequence length="112" mass="13115">MKNLQYFNFANKAVLYEKGEEYGQAAMFWGKAADCALHYQNRIWAKCRKEHNEIRGTLHIRYEEECKRIANRKTAMILNAHVEKVKNSFPQKKRKKVGKSPCNPNLRAMQGV</sequence>